<evidence type="ECO:0000256" key="5">
    <source>
        <dbReference type="ARBA" id="ARBA00022989"/>
    </source>
</evidence>
<keyword evidence="4" id="KW-0735">Signal-anchor</keyword>
<evidence type="ECO:0000256" key="4">
    <source>
        <dbReference type="ARBA" id="ARBA00022968"/>
    </source>
</evidence>
<dbReference type="Gene3D" id="3.90.550.50">
    <property type="match status" value="1"/>
</dbReference>
<keyword evidence="6 7" id="KW-0472">Membrane</keyword>
<feature type="transmembrane region" description="Helical" evidence="7">
    <location>
        <begin position="6"/>
        <end position="27"/>
    </location>
</feature>
<keyword evidence="9" id="KW-1185">Reference proteome</keyword>
<evidence type="ECO:0000256" key="7">
    <source>
        <dbReference type="SAM" id="Phobius"/>
    </source>
</evidence>
<sequence>MFHFFVRILFVSGFLSGVLLAILLSLFQQRSIKSTVLIKNYIHRHGPFVDLYEVWFTKTNLKHFNISIDLIRYSNNKYLTESQYLYDKVQVLCAILVRNAKNAEAAQRTWAKHCNSIVLINLELKKKNKIPVKKTKDNASWALLCKSLRDFSDSFKWILIVNDNTFAILENIRYLVAGLNHTKKYYLGHAMTFWGTSYNSGQAGYILSNGTLAALKNKLKTSSFCTADSTFWNMEDYYLGKTLASLNISPLDTRDKLGLATFHGFNLQKLFFPGSTALSNYYKFSLFPTKCCSFHSVTFQVTEGDKMFTYDYLLHQLQVFKDGNLGNKQPTTPVPQGQVWQSILEEQNITDMNISAKEYYKLWENIVSDGTSFAQELRKQESD</sequence>
<dbReference type="PANTHER" id="PTHR23033">
    <property type="entry name" value="BETA1,3-GALACTOSYLTRANSFERASE"/>
    <property type="match status" value="1"/>
</dbReference>
<dbReference type="GO" id="GO:0016263">
    <property type="term" value="F:glycoprotein-N-acetylgalactosamine 3-beta-galactosyltransferase activity"/>
    <property type="evidence" value="ECO:0007669"/>
    <property type="project" value="TreeGrafter"/>
</dbReference>
<name>A0A8K0DFA7_IGNLU</name>
<keyword evidence="5 7" id="KW-1133">Transmembrane helix</keyword>
<keyword evidence="3 7" id="KW-0812">Transmembrane</keyword>
<evidence type="ECO:0000256" key="6">
    <source>
        <dbReference type="ARBA" id="ARBA00023136"/>
    </source>
</evidence>
<evidence type="ECO:0000313" key="8">
    <source>
        <dbReference type="EMBL" id="KAF2902047.1"/>
    </source>
</evidence>
<comment type="caution">
    <text evidence="8">The sequence shown here is derived from an EMBL/GenBank/DDBJ whole genome shotgun (WGS) entry which is preliminary data.</text>
</comment>
<dbReference type="InterPro" id="IPR026050">
    <property type="entry name" value="C1GALT1/C1GALT1_chp1"/>
</dbReference>
<gene>
    <name evidence="8" type="ORF">ILUMI_04146</name>
</gene>
<evidence type="ECO:0000313" key="9">
    <source>
        <dbReference type="Proteomes" id="UP000801492"/>
    </source>
</evidence>
<evidence type="ECO:0000256" key="3">
    <source>
        <dbReference type="ARBA" id="ARBA00022692"/>
    </source>
</evidence>
<organism evidence="8 9">
    <name type="scientific">Ignelater luminosus</name>
    <name type="common">Cucubano</name>
    <name type="synonym">Pyrophorus luminosus</name>
    <dbReference type="NCBI Taxonomy" id="2038154"/>
    <lineage>
        <taxon>Eukaryota</taxon>
        <taxon>Metazoa</taxon>
        <taxon>Ecdysozoa</taxon>
        <taxon>Arthropoda</taxon>
        <taxon>Hexapoda</taxon>
        <taxon>Insecta</taxon>
        <taxon>Pterygota</taxon>
        <taxon>Neoptera</taxon>
        <taxon>Endopterygota</taxon>
        <taxon>Coleoptera</taxon>
        <taxon>Polyphaga</taxon>
        <taxon>Elateriformia</taxon>
        <taxon>Elateroidea</taxon>
        <taxon>Elateridae</taxon>
        <taxon>Agrypninae</taxon>
        <taxon>Pyrophorini</taxon>
        <taxon>Ignelater</taxon>
    </lineage>
</organism>
<proteinExistence type="inferred from homology"/>
<comment type="subcellular location">
    <subcellularLocation>
        <location evidence="1">Membrane</location>
        <topology evidence="1">Single-pass type II membrane protein</topology>
    </subcellularLocation>
</comment>
<comment type="similarity">
    <text evidence="2">Belongs to the glycosyltransferase 31 family. Beta3-Gal-T subfamily.</text>
</comment>
<dbReference type="EMBL" id="VTPC01001408">
    <property type="protein sequence ID" value="KAF2902047.1"/>
    <property type="molecule type" value="Genomic_DNA"/>
</dbReference>
<evidence type="ECO:0000256" key="2">
    <source>
        <dbReference type="ARBA" id="ARBA00006462"/>
    </source>
</evidence>
<dbReference type="AlphaFoldDB" id="A0A8K0DFA7"/>
<accession>A0A8K0DFA7</accession>
<dbReference type="PANTHER" id="PTHR23033:SF14">
    <property type="entry name" value="GLYCOPROTEIN-N-ACETYLGALACTOSAMINE 3-BETA-GALACTOSYLTRANSFERASE 1-RELATED"/>
    <property type="match status" value="1"/>
</dbReference>
<dbReference type="GO" id="GO:0016020">
    <property type="term" value="C:membrane"/>
    <property type="evidence" value="ECO:0007669"/>
    <property type="project" value="UniProtKB-SubCell"/>
</dbReference>
<reference evidence="8" key="1">
    <citation type="submission" date="2019-08" db="EMBL/GenBank/DDBJ databases">
        <title>The genome of the North American firefly Photinus pyralis.</title>
        <authorList>
            <consortium name="Photinus pyralis genome working group"/>
            <person name="Fallon T.R."/>
            <person name="Sander Lower S.E."/>
            <person name="Weng J.-K."/>
        </authorList>
    </citation>
    <scope>NUCLEOTIDE SEQUENCE</scope>
    <source>
        <strain evidence="8">TRF0915ILg1</strain>
        <tissue evidence="8">Whole body</tissue>
    </source>
</reference>
<dbReference type="OrthoDB" id="414175at2759"/>
<evidence type="ECO:0000256" key="1">
    <source>
        <dbReference type="ARBA" id="ARBA00004606"/>
    </source>
</evidence>
<protein>
    <submittedName>
        <fullName evidence="8">Uncharacterized protein</fullName>
    </submittedName>
</protein>
<dbReference type="Proteomes" id="UP000801492">
    <property type="component" value="Unassembled WGS sequence"/>
</dbReference>